<comment type="caution">
    <text evidence="3">The sequence shown here is derived from an EMBL/GenBank/DDBJ whole genome shotgun (WGS) entry which is preliminary data.</text>
</comment>
<name>A0A0G0I1Q7_9BACT</name>
<dbReference type="PATRIC" id="fig|1618592.3.peg.353"/>
<dbReference type="GO" id="GO:0005737">
    <property type="term" value="C:cytoplasm"/>
    <property type="evidence" value="ECO:0007669"/>
    <property type="project" value="TreeGrafter"/>
</dbReference>
<dbReference type="GO" id="GO:0006046">
    <property type="term" value="P:N-acetylglucosamine catabolic process"/>
    <property type="evidence" value="ECO:0007669"/>
    <property type="project" value="TreeGrafter"/>
</dbReference>
<dbReference type="GO" id="GO:0005975">
    <property type="term" value="P:carbohydrate metabolic process"/>
    <property type="evidence" value="ECO:0007669"/>
    <property type="project" value="InterPro"/>
</dbReference>
<dbReference type="GO" id="GO:0019262">
    <property type="term" value="P:N-acetylneuraminate catabolic process"/>
    <property type="evidence" value="ECO:0007669"/>
    <property type="project" value="TreeGrafter"/>
</dbReference>
<dbReference type="GO" id="GO:0006043">
    <property type="term" value="P:glucosamine catabolic process"/>
    <property type="evidence" value="ECO:0007669"/>
    <property type="project" value="TreeGrafter"/>
</dbReference>
<organism evidence="3 4">
    <name type="scientific">Candidatus Woesebacteria bacterium GW2011_GWD1_38_10</name>
    <dbReference type="NCBI Taxonomy" id="1618592"/>
    <lineage>
        <taxon>Bacteria</taxon>
        <taxon>Candidatus Woeseibacteriota</taxon>
    </lineage>
</organism>
<dbReference type="InterPro" id="IPR037171">
    <property type="entry name" value="NagB/RpiA_transferase-like"/>
</dbReference>
<dbReference type="AlphaFoldDB" id="A0A0G0I1Q7"/>
<keyword evidence="1" id="KW-0378">Hydrolase</keyword>
<dbReference type="CDD" id="cd01399">
    <property type="entry name" value="GlcN6P_deaminase"/>
    <property type="match status" value="1"/>
</dbReference>
<dbReference type="PANTHER" id="PTHR11280:SF5">
    <property type="entry name" value="GLUCOSAMINE-6-PHOSPHATE ISOMERASE"/>
    <property type="match status" value="1"/>
</dbReference>
<dbReference type="SUPFAM" id="SSF100950">
    <property type="entry name" value="NagB/RpiA/CoA transferase-like"/>
    <property type="match status" value="1"/>
</dbReference>
<dbReference type="GO" id="GO:0042802">
    <property type="term" value="F:identical protein binding"/>
    <property type="evidence" value="ECO:0007669"/>
    <property type="project" value="TreeGrafter"/>
</dbReference>
<evidence type="ECO:0000313" key="4">
    <source>
        <dbReference type="Proteomes" id="UP000034366"/>
    </source>
</evidence>
<dbReference type="Gene3D" id="3.40.50.1360">
    <property type="match status" value="1"/>
</dbReference>
<evidence type="ECO:0000313" key="3">
    <source>
        <dbReference type="EMBL" id="KKQ49243.1"/>
    </source>
</evidence>
<gene>
    <name evidence="3" type="ORF">US67_C0017G0005</name>
</gene>
<dbReference type="EMBL" id="LBTW01000017">
    <property type="protein sequence ID" value="KKQ49243.1"/>
    <property type="molecule type" value="Genomic_DNA"/>
</dbReference>
<dbReference type="Proteomes" id="UP000034366">
    <property type="component" value="Unassembled WGS sequence"/>
</dbReference>
<accession>A0A0G0I1Q7</accession>
<dbReference type="InterPro" id="IPR004547">
    <property type="entry name" value="Glucosamine6P_isomerase"/>
</dbReference>
<protein>
    <submittedName>
        <fullName evidence="3">Glucosamine-6-phosphate deaminase</fullName>
    </submittedName>
</protein>
<feature type="domain" description="Glucosamine/galactosamine-6-phosphate isomerase" evidence="2">
    <location>
        <begin position="37"/>
        <end position="246"/>
    </location>
</feature>
<reference evidence="3 4" key="1">
    <citation type="journal article" date="2015" name="Nature">
        <title>rRNA introns, odd ribosomes, and small enigmatic genomes across a large radiation of phyla.</title>
        <authorList>
            <person name="Brown C.T."/>
            <person name="Hug L.A."/>
            <person name="Thomas B.C."/>
            <person name="Sharon I."/>
            <person name="Castelle C.J."/>
            <person name="Singh A."/>
            <person name="Wilkins M.J."/>
            <person name="Williams K.H."/>
            <person name="Banfield J.F."/>
        </authorList>
    </citation>
    <scope>NUCLEOTIDE SEQUENCE [LARGE SCALE GENOMIC DNA]</scope>
</reference>
<evidence type="ECO:0000256" key="1">
    <source>
        <dbReference type="ARBA" id="ARBA00022801"/>
    </source>
</evidence>
<evidence type="ECO:0000259" key="2">
    <source>
        <dbReference type="Pfam" id="PF01182"/>
    </source>
</evidence>
<sequence>MTLEHVVTESKPSRLIYKTEVIIFPNAKDVDVYSGNLINQQIYNKPDSKLTLATGSSPIGAYQEMIREYKAGLDMSKLLTTNLDQYCYIPKNHPLSYERFMNENLFNFVNIPPDRRFIPNSEASDPDIEAVRYEQILTDTGQADLVILGIGPKLTGHIAFNGPGSSVDSRTRVICLDEDTIEANSRFCCDDKNQVPCLAISQGIANILEGRKIILIAKGAGKAEGIRSALEGPIGTHMPASLLRYHPDTTFILDSEAASLLGK</sequence>
<dbReference type="GO" id="GO:0004342">
    <property type="term" value="F:glucosamine-6-phosphate deaminase activity"/>
    <property type="evidence" value="ECO:0007669"/>
    <property type="project" value="InterPro"/>
</dbReference>
<dbReference type="Pfam" id="PF01182">
    <property type="entry name" value="Glucosamine_iso"/>
    <property type="match status" value="1"/>
</dbReference>
<dbReference type="InterPro" id="IPR006148">
    <property type="entry name" value="Glc/Gal-6P_isomerase"/>
</dbReference>
<proteinExistence type="predicted"/>
<dbReference type="PANTHER" id="PTHR11280">
    <property type="entry name" value="GLUCOSAMINE-6-PHOSPHATE ISOMERASE"/>
    <property type="match status" value="1"/>
</dbReference>